<dbReference type="SUPFAM" id="SSF82057">
    <property type="entry name" value="Prokaryotic SH3-related domain"/>
    <property type="match status" value="1"/>
</dbReference>
<dbReference type="Pfam" id="PF03831">
    <property type="entry name" value="YjdM"/>
    <property type="match status" value="1"/>
</dbReference>
<dbReference type="Gene3D" id="2.20.25.10">
    <property type="match status" value="1"/>
</dbReference>
<gene>
    <name evidence="4" type="ORF">SAMN05216323_10249</name>
</gene>
<accession>A0A1G6KB74</accession>
<dbReference type="InterPro" id="IPR013987">
    <property type="entry name" value="YjdM_N"/>
</dbReference>
<comment type="similarity">
    <text evidence="1">Belongs to the YjdM family.</text>
</comment>
<evidence type="ECO:0000313" key="5">
    <source>
        <dbReference type="Proteomes" id="UP000199452"/>
    </source>
</evidence>
<evidence type="ECO:0000259" key="2">
    <source>
        <dbReference type="Pfam" id="PF03831"/>
    </source>
</evidence>
<dbReference type="Gene3D" id="2.30.30.40">
    <property type="entry name" value="SH3 Domains"/>
    <property type="match status" value="1"/>
</dbReference>
<dbReference type="AlphaFoldDB" id="A0A1G6KB74"/>
<dbReference type="PANTHER" id="PTHR30305">
    <property type="entry name" value="PROTEIN YJDM-RELATED"/>
    <property type="match status" value="1"/>
</dbReference>
<dbReference type="EMBL" id="FMYP01000024">
    <property type="protein sequence ID" value="SDC28081.1"/>
    <property type="molecule type" value="Genomic_DNA"/>
</dbReference>
<keyword evidence="4" id="KW-0378">Hydrolase</keyword>
<evidence type="ECO:0000313" key="4">
    <source>
        <dbReference type="EMBL" id="SDC28081.1"/>
    </source>
</evidence>
<dbReference type="InterPro" id="IPR013988">
    <property type="entry name" value="YjdM_C"/>
</dbReference>
<feature type="domain" description="Protein YjdM C-terminal" evidence="2">
    <location>
        <begin position="50"/>
        <end position="118"/>
    </location>
</feature>
<dbReference type="RefSeq" id="WP_092437678.1">
    <property type="nucleotide sequence ID" value="NZ_FMYP01000024.1"/>
</dbReference>
<protein>
    <submittedName>
        <fullName evidence="4">Phosphonoacetate hydrolase</fullName>
    </submittedName>
</protein>
<sequence length="118" mass="12696">MSNENKCPKCNSANTYQDANMWICPDCFHEWDPAESAQAAEEEAKADMALDCNGNALVSGDSITVIKDLKVKGILSGIKAGTKAKNIRIVEGNDGHNVSCKIDGIGAMYLKSEFVKKA</sequence>
<dbReference type="PANTHER" id="PTHR30305:SF3">
    <property type="entry name" value="PROTEIN YJDM"/>
    <property type="match status" value="1"/>
</dbReference>
<dbReference type="NCBIfam" id="TIGR00686">
    <property type="entry name" value="phnA"/>
    <property type="match status" value="1"/>
</dbReference>
<dbReference type="GO" id="GO:0016787">
    <property type="term" value="F:hydrolase activity"/>
    <property type="evidence" value="ECO:0007669"/>
    <property type="project" value="UniProtKB-KW"/>
</dbReference>
<keyword evidence="5" id="KW-1185">Reference proteome</keyword>
<dbReference type="SUPFAM" id="SSF57783">
    <property type="entry name" value="Zinc beta-ribbon"/>
    <property type="match status" value="1"/>
</dbReference>
<feature type="domain" description="Protein YjdM N-terminal" evidence="3">
    <location>
        <begin position="6"/>
        <end position="32"/>
    </location>
</feature>
<evidence type="ECO:0000256" key="1">
    <source>
        <dbReference type="ARBA" id="ARBA00009248"/>
    </source>
</evidence>
<dbReference type="Pfam" id="PF08274">
    <property type="entry name" value="Zn_Ribbon_YjdM"/>
    <property type="match status" value="1"/>
</dbReference>
<evidence type="ECO:0000259" key="3">
    <source>
        <dbReference type="Pfam" id="PF08274"/>
    </source>
</evidence>
<dbReference type="InterPro" id="IPR004624">
    <property type="entry name" value="YjdM"/>
</dbReference>
<organism evidence="4 5">
    <name type="scientific">Williamwhitmania taraxaci</name>
    <dbReference type="NCBI Taxonomy" id="1640674"/>
    <lineage>
        <taxon>Bacteria</taxon>
        <taxon>Pseudomonadati</taxon>
        <taxon>Bacteroidota</taxon>
        <taxon>Bacteroidia</taxon>
        <taxon>Bacteroidales</taxon>
        <taxon>Williamwhitmaniaceae</taxon>
        <taxon>Williamwhitmania</taxon>
    </lineage>
</organism>
<dbReference type="Proteomes" id="UP000199452">
    <property type="component" value="Unassembled WGS sequence"/>
</dbReference>
<proteinExistence type="inferred from homology"/>
<reference evidence="4 5" key="1">
    <citation type="submission" date="2016-09" db="EMBL/GenBank/DDBJ databases">
        <authorList>
            <person name="Capua I."/>
            <person name="De Benedictis P."/>
            <person name="Joannis T."/>
            <person name="Lombin L.H."/>
            <person name="Cattoli G."/>
        </authorList>
    </citation>
    <scope>NUCLEOTIDE SEQUENCE [LARGE SCALE GENOMIC DNA]</scope>
    <source>
        <strain evidence="4 5">A7P-90m</strain>
    </source>
</reference>
<name>A0A1G6KB74_9BACT</name>
<dbReference type="OrthoDB" id="9810131at2"/>